<feature type="domain" description="HTH lysR-type" evidence="1">
    <location>
        <begin position="1"/>
        <end position="25"/>
    </location>
</feature>
<dbReference type="PROSITE" id="PS50931">
    <property type="entry name" value="HTH_LYSR"/>
    <property type="match status" value="1"/>
</dbReference>
<dbReference type="RefSeq" id="WP_005263610.1">
    <property type="nucleotide sequence ID" value="NZ_AJYC02000139.1"/>
</dbReference>
<sequence length="35" mass="3949">MEIRWMKSFVAVAEELNYGRAAEVLPSPDAVPDKQ</sequence>
<evidence type="ECO:0000259" key="1">
    <source>
        <dbReference type="PROSITE" id="PS50931"/>
    </source>
</evidence>
<proteinExistence type="predicted"/>
<dbReference type="AlphaFoldDB" id="K8XKZ2"/>
<accession>K8XKZ2</accession>
<reference evidence="2 3" key="1">
    <citation type="journal article" date="2013" name="Genome Announc.">
        <title>Draft Genome Sequence of Rhodococcus opacus Strain M213 Shows a Diverse Catabolic Potential.</title>
        <authorList>
            <person name="Pathak A."/>
            <person name="Green S.J."/>
            <person name="Ogram A."/>
            <person name="Chauhan A."/>
        </authorList>
    </citation>
    <scope>NUCLEOTIDE SEQUENCE [LARGE SCALE GENOMIC DNA]</scope>
    <source>
        <strain evidence="2 3">M213</strain>
    </source>
</reference>
<comment type="caution">
    <text evidence="2">The sequence shown here is derived from an EMBL/GenBank/DDBJ whole genome shotgun (WGS) entry which is preliminary data.</text>
</comment>
<protein>
    <submittedName>
        <fullName evidence="2">LysR family transcriptional regulator</fullName>
    </submittedName>
</protein>
<dbReference type="GO" id="GO:0003700">
    <property type="term" value="F:DNA-binding transcription factor activity"/>
    <property type="evidence" value="ECO:0007669"/>
    <property type="project" value="InterPro"/>
</dbReference>
<gene>
    <name evidence="2" type="ORF">WSS_A35938</name>
</gene>
<organism evidence="2 3">
    <name type="scientific">Rhodococcus opacus M213</name>
    <dbReference type="NCBI Taxonomy" id="1129896"/>
    <lineage>
        <taxon>Bacteria</taxon>
        <taxon>Bacillati</taxon>
        <taxon>Actinomycetota</taxon>
        <taxon>Actinomycetes</taxon>
        <taxon>Mycobacteriales</taxon>
        <taxon>Nocardiaceae</taxon>
        <taxon>Rhodococcus</taxon>
    </lineage>
</organism>
<dbReference type="EMBL" id="AJYC02000139">
    <property type="protein sequence ID" value="EKT77740.1"/>
    <property type="molecule type" value="Genomic_DNA"/>
</dbReference>
<name>K8XKZ2_RHOOP</name>
<dbReference type="InterPro" id="IPR000847">
    <property type="entry name" value="LysR_HTH_N"/>
</dbReference>
<evidence type="ECO:0000313" key="2">
    <source>
        <dbReference type="EMBL" id="EKT77740.1"/>
    </source>
</evidence>
<evidence type="ECO:0000313" key="3">
    <source>
        <dbReference type="Proteomes" id="UP000005951"/>
    </source>
</evidence>
<dbReference type="Proteomes" id="UP000005951">
    <property type="component" value="Unassembled WGS sequence"/>
</dbReference>